<dbReference type="Proteomes" id="UP000001556">
    <property type="component" value="Chromosome"/>
</dbReference>
<dbReference type="Gene3D" id="3.40.50.1010">
    <property type="entry name" value="5'-nuclease"/>
    <property type="match status" value="1"/>
</dbReference>
<dbReference type="GO" id="GO:0004540">
    <property type="term" value="F:RNA nuclease activity"/>
    <property type="evidence" value="ECO:0007669"/>
    <property type="project" value="InterPro"/>
</dbReference>
<dbReference type="EMBL" id="CP000612">
    <property type="protein sequence ID" value="ABO49087.1"/>
    <property type="molecule type" value="Genomic_DNA"/>
</dbReference>
<dbReference type="RefSeq" id="WP_011876924.1">
    <property type="nucleotide sequence ID" value="NC_009253.1"/>
</dbReference>
<reference evidence="2 3" key="1">
    <citation type="submission" date="2007-03" db="EMBL/GenBank/DDBJ databases">
        <title>Complete sequence of Desulfotomaculum reducens MI-1.</title>
        <authorList>
            <consortium name="US DOE Joint Genome Institute"/>
            <person name="Copeland A."/>
            <person name="Lucas S."/>
            <person name="Lapidus A."/>
            <person name="Barry K."/>
            <person name="Detter J.C."/>
            <person name="Glavina del Rio T."/>
            <person name="Hammon N."/>
            <person name="Israni S."/>
            <person name="Dalin E."/>
            <person name="Tice H."/>
            <person name="Pitluck S."/>
            <person name="Sims D."/>
            <person name="Brettin T."/>
            <person name="Bruce D."/>
            <person name="Han C."/>
            <person name="Tapia R."/>
            <person name="Schmutz J."/>
            <person name="Larimer F."/>
            <person name="Land M."/>
            <person name="Hauser L."/>
            <person name="Kyrpides N."/>
            <person name="Kim E."/>
            <person name="Tebo B.M."/>
            <person name="Richardson P."/>
        </authorList>
    </citation>
    <scope>NUCLEOTIDE SEQUENCE [LARGE SCALE GENOMIC DNA]</scope>
    <source>
        <strain evidence="2 3">MI-1</strain>
    </source>
</reference>
<evidence type="ECO:0000259" key="1">
    <source>
        <dbReference type="Pfam" id="PF01936"/>
    </source>
</evidence>
<dbReference type="PANTHER" id="PTHR35458:SF8">
    <property type="entry name" value="SLR0650 PROTEIN"/>
    <property type="match status" value="1"/>
</dbReference>
<dbReference type="PANTHER" id="PTHR35458">
    <property type="entry name" value="SLR0755 PROTEIN"/>
    <property type="match status" value="1"/>
</dbReference>
<keyword evidence="3" id="KW-1185">Reference proteome</keyword>
<dbReference type="eggNOG" id="COG1432">
    <property type="taxonomic scope" value="Bacteria"/>
</dbReference>
<dbReference type="CDD" id="cd10911">
    <property type="entry name" value="PIN_LabA"/>
    <property type="match status" value="1"/>
</dbReference>
<dbReference type="InterPro" id="IPR047140">
    <property type="entry name" value="LabA"/>
</dbReference>
<organism evidence="2 3">
    <name type="scientific">Desulforamulus reducens (strain ATCC BAA-1160 / DSM 100696 / MI-1)</name>
    <name type="common">Desulfotomaculum reducens</name>
    <dbReference type="NCBI Taxonomy" id="349161"/>
    <lineage>
        <taxon>Bacteria</taxon>
        <taxon>Bacillati</taxon>
        <taxon>Bacillota</taxon>
        <taxon>Clostridia</taxon>
        <taxon>Eubacteriales</taxon>
        <taxon>Peptococcaceae</taxon>
        <taxon>Desulforamulus</taxon>
    </lineage>
</organism>
<dbReference type="HOGENOM" id="CLU_092340_4_1_9"/>
<sequence length="180" mass="20022">MKRVMVFIDGNNFEKAVTNLYSGSQQRIDYSKLANYLAGKRNGNLQRLYYYTAASNNDKQKAASTKNFVDTLNKQVPNCIAKIGYLQVVGKDASGQDIYTEKGTDVNIAVDLVSLAFFNAYDEAILLSADTDYEPAVNMVRQFGKTVVLGIVDRQKAGYLKGLCDDHISLQIADLDQVKR</sequence>
<protein>
    <recommendedName>
        <fullName evidence="1">NYN domain-containing protein</fullName>
    </recommendedName>
</protein>
<dbReference type="AlphaFoldDB" id="A4J1Y4"/>
<evidence type="ECO:0000313" key="3">
    <source>
        <dbReference type="Proteomes" id="UP000001556"/>
    </source>
</evidence>
<dbReference type="InterPro" id="IPR021139">
    <property type="entry name" value="NYN"/>
</dbReference>
<dbReference type="Pfam" id="PF01936">
    <property type="entry name" value="NYN"/>
    <property type="match status" value="1"/>
</dbReference>
<evidence type="ECO:0000313" key="2">
    <source>
        <dbReference type="EMBL" id="ABO49087.1"/>
    </source>
</evidence>
<gene>
    <name evidence="2" type="ordered locus">Dred_0543</name>
</gene>
<accession>A4J1Y4</accession>
<dbReference type="OrthoDB" id="9800236at2"/>
<dbReference type="KEGG" id="drm:Dred_0543"/>
<feature type="domain" description="NYN" evidence="1">
    <location>
        <begin position="3"/>
        <end position="170"/>
    </location>
</feature>
<name>A4J1Y4_DESRM</name>
<proteinExistence type="predicted"/>